<proteinExistence type="inferred from homology"/>
<evidence type="ECO:0000256" key="9">
    <source>
        <dbReference type="SAM" id="Phobius"/>
    </source>
</evidence>
<dbReference type="AlphaFoldDB" id="A0A812U6X4"/>
<evidence type="ECO:0000256" key="7">
    <source>
        <dbReference type="ARBA" id="ARBA00022989"/>
    </source>
</evidence>
<keyword evidence="4 9" id="KW-0812">Transmembrane</keyword>
<gene>
    <name evidence="10" type="primary">DTX47</name>
    <name evidence="10" type="ORF">SNAT2548_LOCUS31362</name>
</gene>
<keyword evidence="3" id="KW-1003">Cell membrane</keyword>
<evidence type="ECO:0000313" key="10">
    <source>
        <dbReference type="EMBL" id="CAE7557426.1"/>
    </source>
</evidence>
<feature type="transmembrane region" description="Helical" evidence="9">
    <location>
        <begin position="385"/>
        <end position="406"/>
    </location>
</feature>
<dbReference type="GO" id="GO:0005886">
    <property type="term" value="C:plasma membrane"/>
    <property type="evidence" value="ECO:0007669"/>
    <property type="project" value="UniProtKB-SubCell"/>
</dbReference>
<feature type="transmembrane region" description="Helical" evidence="9">
    <location>
        <begin position="129"/>
        <end position="150"/>
    </location>
</feature>
<comment type="caution">
    <text evidence="10">The sequence shown here is derived from an EMBL/GenBank/DDBJ whole genome shotgun (WGS) entry which is preliminary data.</text>
</comment>
<dbReference type="InterPro" id="IPR004268">
    <property type="entry name" value="MurJ"/>
</dbReference>
<keyword evidence="11" id="KW-1185">Reference proteome</keyword>
<keyword evidence="8 9" id="KW-0472">Membrane</keyword>
<evidence type="ECO:0000256" key="5">
    <source>
        <dbReference type="ARBA" id="ARBA00022960"/>
    </source>
</evidence>
<evidence type="ECO:0000313" key="11">
    <source>
        <dbReference type="Proteomes" id="UP000604046"/>
    </source>
</evidence>
<keyword evidence="6" id="KW-0573">Peptidoglycan synthesis</keyword>
<dbReference type="Proteomes" id="UP000604046">
    <property type="component" value="Unassembled WGS sequence"/>
</dbReference>
<dbReference type="Pfam" id="PF03023">
    <property type="entry name" value="MurJ"/>
    <property type="match status" value="1"/>
</dbReference>
<evidence type="ECO:0000256" key="3">
    <source>
        <dbReference type="ARBA" id="ARBA00022475"/>
    </source>
</evidence>
<evidence type="ECO:0000256" key="4">
    <source>
        <dbReference type="ARBA" id="ARBA00022692"/>
    </source>
</evidence>
<protein>
    <submittedName>
        <fullName evidence="10">DTX47 protein</fullName>
    </submittedName>
</protein>
<dbReference type="OrthoDB" id="423427at2759"/>
<keyword evidence="5" id="KW-0133">Cell shape</keyword>
<dbReference type="GO" id="GO:0008360">
    <property type="term" value="P:regulation of cell shape"/>
    <property type="evidence" value="ECO:0007669"/>
    <property type="project" value="UniProtKB-KW"/>
</dbReference>
<evidence type="ECO:0000256" key="2">
    <source>
        <dbReference type="ARBA" id="ARBA00010199"/>
    </source>
</evidence>
<dbReference type="EMBL" id="CAJNDS010002655">
    <property type="protein sequence ID" value="CAE7557426.1"/>
    <property type="molecule type" value="Genomic_DNA"/>
</dbReference>
<accession>A0A812U6X4</accession>
<name>A0A812U6X4_9DINO</name>
<keyword evidence="7 9" id="KW-1133">Transmembrane helix</keyword>
<feature type="transmembrane region" description="Helical" evidence="9">
    <location>
        <begin position="64"/>
        <end position="84"/>
    </location>
</feature>
<dbReference type="PANTHER" id="PTHR42893">
    <property type="entry name" value="PROTEIN DETOXIFICATION 44, CHLOROPLASTIC-RELATED"/>
    <property type="match status" value="1"/>
</dbReference>
<dbReference type="InterPro" id="IPR044644">
    <property type="entry name" value="DinF-like"/>
</dbReference>
<organism evidence="10 11">
    <name type="scientific">Symbiodinium natans</name>
    <dbReference type="NCBI Taxonomy" id="878477"/>
    <lineage>
        <taxon>Eukaryota</taxon>
        <taxon>Sar</taxon>
        <taxon>Alveolata</taxon>
        <taxon>Dinophyceae</taxon>
        <taxon>Suessiales</taxon>
        <taxon>Symbiodiniaceae</taxon>
        <taxon>Symbiodinium</taxon>
    </lineage>
</organism>
<feature type="transmembrane region" description="Helical" evidence="9">
    <location>
        <begin position="314"/>
        <end position="339"/>
    </location>
</feature>
<evidence type="ECO:0000256" key="6">
    <source>
        <dbReference type="ARBA" id="ARBA00022984"/>
    </source>
</evidence>
<dbReference type="PANTHER" id="PTHR42893:SF46">
    <property type="entry name" value="PROTEIN DETOXIFICATION 44, CHLOROPLASTIC"/>
    <property type="match status" value="1"/>
</dbReference>
<reference evidence="10" key="1">
    <citation type="submission" date="2021-02" db="EMBL/GenBank/DDBJ databases">
        <authorList>
            <person name="Dougan E. K."/>
            <person name="Rhodes N."/>
            <person name="Thang M."/>
            <person name="Chan C."/>
        </authorList>
    </citation>
    <scope>NUCLEOTIDE SEQUENCE</scope>
</reference>
<evidence type="ECO:0000256" key="1">
    <source>
        <dbReference type="ARBA" id="ARBA00004651"/>
    </source>
</evidence>
<feature type="transmembrane region" description="Helical" evidence="9">
    <location>
        <begin position="240"/>
        <end position="259"/>
    </location>
</feature>
<comment type="subcellular location">
    <subcellularLocation>
        <location evidence="1">Cell membrane</location>
        <topology evidence="1">Multi-pass membrane protein</topology>
    </subcellularLocation>
</comment>
<sequence length="459" mass="50101">MFCERGFFQSTSRGHAHGNRVFNCLDSPLFQQPRTHLAPLQEAHGKEADKKLALATKAQLFRRIVLFVIPGYLLVVVGCLARNLCAPTTSDAKDCSGQGRYEQSFDSPGPQQRCVRIAAFVMAPSAVRWFGASTEMLPFALAYLQVRAFFMVMGRVRDSCNVVCLAEKDSVTPFVASVIAFVANVLGDLLLCPKYGAFGAAVATDVATSVAAGFTLQSLRHSGLWPKKFPCPGRRENKHFAKYAFNLFLSAVALLMILISETRLASKMGTTSGAAHQILDAIWRIAGLSLSLPMEWAGQTFLTKDLTGAEWRHIASMISTVAVCFSLLSAGCVLVFLRFRVDWFTRDPLVQADVFYSTPSVAMCSGLIVLSQTLMSYLISLGKVHFVPITGGMLVALFTASSYILYLNGGAPKLWAIRLEGVSRCALRFRFRIMDSSGDGLGGTVVAHWDPVKALGPRR</sequence>
<feature type="transmembrane region" description="Helical" evidence="9">
    <location>
        <begin position="360"/>
        <end position="379"/>
    </location>
</feature>
<comment type="similarity">
    <text evidence="2">Belongs to the multi antimicrobial extrusion (MATE) (TC 2.A.66.1) family.</text>
</comment>
<evidence type="ECO:0000256" key="8">
    <source>
        <dbReference type="ARBA" id="ARBA00023136"/>
    </source>
</evidence>